<dbReference type="InterPro" id="IPR015940">
    <property type="entry name" value="UBA"/>
</dbReference>
<evidence type="ECO:0000259" key="2">
    <source>
        <dbReference type="PROSITE" id="PS50030"/>
    </source>
</evidence>
<comment type="caution">
    <text evidence="3">The sequence shown here is derived from an EMBL/GenBank/DDBJ whole genome shotgun (WGS) entry which is preliminary data.</text>
</comment>
<gene>
    <name evidence="3" type="ORF">ILEXP_LOCUS3523</name>
</gene>
<dbReference type="Pfam" id="PF22562">
    <property type="entry name" value="UBA_7"/>
    <property type="match status" value="1"/>
</dbReference>
<evidence type="ECO:0000256" key="1">
    <source>
        <dbReference type="SAM" id="MobiDB-lite"/>
    </source>
</evidence>
<feature type="domain" description="UBA" evidence="2">
    <location>
        <begin position="147"/>
        <end position="188"/>
    </location>
</feature>
<sequence length="237" mass="25783">MAGVSLKCGDCGTLLKSVEEAQEHADLTTHINFMESTEAVLNLVCVACGKPCRSKIESDLHTKRTGHTEFMDKTAEAVKPITLEVSKTPKGDDVDMEEAAEGSGSGQKEEMVVPEVDPKLLAELEEMGFPTAKATRALHYSEMVVPEVDPKLLAELEEMGFPTAKATRALHYSGNVSLEAAANWVVEHENDSDIDQMPLKAAFVTGLLAPRRLPLCQDNSYEISFTSILLPKSLSFC</sequence>
<dbReference type="SMART" id="SM00165">
    <property type="entry name" value="UBA"/>
    <property type="match status" value="1"/>
</dbReference>
<dbReference type="EMBL" id="CAUOFW020000759">
    <property type="protein sequence ID" value="CAK9136540.1"/>
    <property type="molecule type" value="Genomic_DNA"/>
</dbReference>
<dbReference type="Pfam" id="PF24560">
    <property type="entry name" value="zf-C2H2_OTU1_C"/>
    <property type="match status" value="1"/>
</dbReference>
<dbReference type="SUPFAM" id="SSF46934">
    <property type="entry name" value="UBA-like"/>
    <property type="match status" value="2"/>
</dbReference>
<dbReference type="PANTHER" id="PTHR46713">
    <property type="entry name" value="F13M7.16 PROTEIN"/>
    <property type="match status" value="1"/>
</dbReference>
<organism evidence="3 4">
    <name type="scientific">Ilex paraguariensis</name>
    <name type="common">yerba mate</name>
    <dbReference type="NCBI Taxonomy" id="185542"/>
    <lineage>
        <taxon>Eukaryota</taxon>
        <taxon>Viridiplantae</taxon>
        <taxon>Streptophyta</taxon>
        <taxon>Embryophyta</taxon>
        <taxon>Tracheophyta</taxon>
        <taxon>Spermatophyta</taxon>
        <taxon>Magnoliopsida</taxon>
        <taxon>eudicotyledons</taxon>
        <taxon>Gunneridae</taxon>
        <taxon>Pentapetalae</taxon>
        <taxon>asterids</taxon>
        <taxon>campanulids</taxon>
        <taxon>Aquifoliales</taxon>
        <taxon>Aquifoliaceae</taxon>
        <taxon>Ilex</taxon>
    </lineage>
</organism>
<dbReference type="InterPro" id="IPR057766">
    <property type="entry name" value="Znf-C2H2_OTU1-like_C"/>
</dbReference>
<accession>A0ABC8QVM5</accession>
<evidence type="ECO:0000313" key="4">
    <source>
        <dbReference type="Proteomes" id="UP001642360"/>
    </source>
</evidence>
<dbReference type="InterPro" id="IPR009060">
    <property type="entry name" value="UBA-like_sf"/>
</dbReference>
<feature type="region of interest" description="Disordered" evidence="1">
    <location>
        <begin position="85"/>
        <end position="112"/>
    </location>
</feature>
<evidence type="ECO:0000313" key="3">
    <source>
        <dbReference type="EMBL" id="CAK9136540.1"/>
    </source>
</evidence>
<name>A0ABC8QVM5_9AQUA</name>
<keyword evidence="4" id="KW-1185">Reference proteome</keyword>
<proteinExistence type="predicted"/>
<reference evidence="3 4" key="1">
    <citation type="submission" date="2024-02" db="EMBL/GenBank/DDBJ databases">
        <authorList>
            <person name="Vignale AGUSTIN F."/>
            <person name="Sosa J E."/>
            <person name="Modenutti C."/>
        </authorList>
    </citation>
    <scope>NUCLEOTIDE SEQUENCE [LARGE SCALE GENOMIC DNA]</scope>
</reference>
<dbReference type="PANTHER" id="PTHR46713:SF1">
    <property type="entry name" value="F13M7.16 PROTEIN"/>
    <property type="match status" value="1"/>
</dbReference>
<dbReference type="Gene3D" id="1.10.8.10">
    <property type="entry name" value="DNA helicase RuvA subunit, C-terminal domain"/>
    <property type="match status" value="2"/>
</dbReference>
<protein>
    <recommendedName>
        <fullName evidence="2">UBA domain-containing protein</fullName>
    </recommendedName>
</protein>
<dbReference type="Proteomes" id="UP001642360">
    <property type="component" value="Unassembled WGS sequence"/>
</dbReference>
<dbReference type="CDD" id="cd14290">
    <property type="entry name" value="UBA_PUB_plant"/>
    <property type="match status" value="1"/>
</dbReference>
<dbReference type="AlphaFoldDB" id="A0ABC8QVM5"/>
<dbReference type="PROSITE" id="PS50030">
    <property type="entry name" value="UBA"/>
    <property type="match status" value="1"/>
</dbReference>